<evidence type="ECO:0000313" key="1">
    <source>
        <dbReference type="EMBL" id="QPR74340.1"/>
    </source>
</evidence>
<sequence>MYNALEEIGYTQNQIDEMDIVYHLRRLARRKEAGGKLAAGKEEKRLYIDQVLG</sequence>
<dbReference type="RefSeq" id="WP_009329201.1">
    <property type="nucleotide sequence ID" value="NZ_CAMFKV010000001.1"/>
</dbReference>
<proteinExistence type="predicted"/>
<name>A0AB37GYQ1_BACLI</name>
<dbReference type="AlphaFoldDB" id="A0AB37GYQ1"/>
<organism evidence="1 2">
    <name type="scientific">Bacillus licheniformis</name>
    <dbReference type="NCBI Taxonomy" id="1402"/>
    <lineage>
        <taxon>Bacteria</taxon>
        <taxon>Bacillati</taxon>
        <taxon>Bacillota</taxon>
        <taxon>Bacilli</taxon>
        <taxon>Bacillales</taxon>
        <taxon>Bacillaceae</taxon>
        <taxon>Bacillus</taxon>
    </lineage>
</organism>
<dbReference type="Proteomes" id="UP000595038">
    <property type="component" value="Chromosome"/>
</dbReference>
<accession>A0AB37GYQ1</accession>
<dbReference type="EMBL" id="CP065647">
    <property type="protein sequence ID" value="QPR74340.1"/>
    <property type="molecule type" value="Genomic_DNA"/>
</dbReference>
<evidence type="ECO:0000313" key="2">
    <source>
        <dbReference type="Proteomes" id="UP000595038"/>
    </source>
</evidence>
<reference evidence="1 2" key="1">
    <citation type="submission" date="2020-12" db="EMBL/GenBank/DDBJ databases">
        <title>FDA dAtabase for Regulatory Grade micrObial Sequences (FDA-ARGOS): Supporting development and validation of Infectious Disease Dx tests.</title>
        <authorList>
            <person name="Nelson B."/>
            <person name="Plummer A."/>
            <person name="Tallon L."/>
            <person name="Sadzewicz L."/>
            <person name="Zhao X."/>
            <person name="Boylan J."/>
            <person name="Ott S."/>
            <person name="Bowen H."/>
            <person name="Vavikolanu K."/>
            <person name="Mehta A."/>
            <person name="Aluvathingal J."/>
            <person name="Nadendla S."/>
            <person name="Myers T."/>
            <person name="Yan Y."/>
            <person name="Sichtig H."/>
        </authorList>
    </citation>
    <scope>NUCLEOTIDE SEQUENCE [LARGE SCALE GENOMIC DNA]</scope>
    <source>
        <strain evidence="1 2">FDAARGOS_923</strain>
    </source>
</reference>
<gene>
    <name evidence="1" type="ORF">I6G80_08765</name>
</gene>
<protein>
    <submittedName>
        <fullName evidence="1">Uncharacterized protein</fullName>
    </submittedName>
</protein>